<evidence type="ECO:0000313" key="3">
    <source>
        <dbReference type="Proteomes" id="UP000221837"/>
    </source>
</evidence>
<organism evidence="2 3">
    <name type="scientific">Serratia phage BF</name>
    <dbReference type="NCBI Taxonomy" id="1962671"/>
    <lineage>
        <taxon>Viruses</taxon>
        <taxon>Duplodnaviria</taxon>
        <taxon>Heunggongvirae</taxon>
        <taxon>Uroviricota</taxon>
        <taxon>Caudoviricetes</taxon>
        <taxon>Eneladusvirus</taxon>
        <taxon>Eneladusvirus BF</taxon>
    </lineage>
</organism>
<dbReference type="OrthoDB" id="7956at10239"/>
<dbReference type="Pfam" id="PF18299">
    <property type="entry name" value="R2K_2"/>
    <property type="match status" value="1"/>
</dbReference>
<reference evidence="2" key="1">
    <citation type="submission" date="2017-02" db="EMBL/GenBank/DDBJ databases">
        <title>Genome sequence of Serratia marcescens phage BF.</title>
        <authorList>
            <person name="Casey E."/>
            <person name="Fitzgerald B."/>
            <person name="Mahony J."/>
            <person name="Lugli G."/>
            <person name="Ventura M."/>
            <person name="van Sinderen D."/>
        </authorList>
    </citation>
    <scope>NUCLEOTIDE SEQUENCE [LARGE SCALE GENOMIC DNA]</scope>
</reference>
<protein>
    <recommendedName>
        <fullName evidence="1">ATP-grasp domain-containing protein</fullName>
    </recommendedName>
</protein>
<dbReference type="InterPro" id="IPR041261">
    <property type="entry name" value="R2K_2"/>
</dbReference>
<evidence type="ECO:0000259" key="1">
    <source>
        <dbReference type="Pfam" id="PF18299"/>
    </source>
</evidence>
<accession>A0A1S6UAY2</accession>
<evidence type="ECO:0000313" key="2">
    <source>
        <dbReference type="EMBL" id="AQW88898.1"/>
    </source>
</evidence>
<sequence length="276" mass="31483">MKKIKWLIQDTSRMYSAIEDEVTPLKALGFEVIPFGMIPFTDTMTGIDDLDPDDFYIIRGGTKVVQLLDSGVPENISPELISTLRKGISYNQKMFDQAYYSSNLQLPLLNSTPTILDLSNEKDLYASFSIPKFVKPSSDLKAFTAGIMEEGEVIKYFIENHYHRTNYAEETALVHDVVDIDAEYRFICLNGEVITGSMYRKNNQLVLSSEIPKIVLDTADEYALLYRPSEIYTMDLAETPNGIKIVEYNCWNGSGLYKMDTMKLFSTIHEYYKGKL</sequence>
<dbReference type="Proteomes" id="UP000221837">
    <property type="component" value="Genome"/>
</dbReference>
<dbReference type="SUPFAM" id="SSF56059">
    <property type="entry name" value="Glutathione synthetase ATP-binding domain-like"/>
    <property type="match status" value="1"/>
</dbReference>
<name>A0A1S6UAY2_9CAUD</name>
<keyword evidence="3" id="KW-1185">Reference proteome</keyword>
<gene>
    <name evidence="2" type="ORF">BF_0373</name>
</gene>
<proteinExistence type="predicted"/>
<dbReference type="EMBL" id="KY630187">
    <property type="protein sequence ID" value="AQW88898.1"/>
    <property type="molecule type" value="Genomic_DNA"/>
</dbReference>
<feature type="domain" description="ATP-grasp" evidence="1">
    <location>
        <begin position="130"/>
        <end position="263"/>
    </location>
</feature>